<keyword evidence="7" id="KW-1185">Reference proteome</keyword>
<evidence type="ECO:0000259" key="5">
    <source>
        <dbReference type="Pfam" id="PF12157"/>
    </source>
</evidence>
<dbReference type="InterPro" id="IPR022591">
    <property type="entry name" value="TAF1_HAT_dom"/>
</dbReference>
<dbReference type="GO" id="GO:0005669">
    <property type="term" value="C:transcription factor TFIID complex"/>
    <property type="evidence" value="ECO:0007669"/>
    <property type="project" value="InterPro"/>
</dbReference>
<dbReference type="EMBL" id="NBII01000002">
    <property type="protein sequence ID" value="PAV22498.1"/>
    <property type="molecule type" value="Genomic_DNA"/>
</dbReference>
<feature type="coiled-coil region" evidence="3">
    <location>
        <begin position="902"/>
        <end position="929"/>
    </location>
</feature>
<dbReference type="FunCoup" id="A0A286USD3">
    <property type="interactions" value="35"/>
</dbReference>
<dbReference type="AlphaFoldDB" id="A0A286USD3"/>
<dbReference type="GO" id="GO:0016301">
    <property type="term" value="F:kinase activity"/>
    <property type="evidence" value="ECO:0007669"/>
    <property type="project" value="UniProtKB-KW"/>
</dbReference>
<organism evidence="6 7">
    <name type="scientific">Pyrrhoderma noxium</name>
    <dbReference type="NCBI Taxonomy" id="2282107"/>
    <lineage>
        <taxon>Eukaryota</taxon>
        <taxon>Fungi</taxon>
        <taxon>Dikarya</taxon>
        <taxon>Basidiomycota</taxon>
        <taxon>Agaricomycotina</taxon>
        <taxon>Agaricomycetes</taxon>
        <taxon>Hymenochaetales</taxon>
        <taxon>Hymenochaetaceae</taxon>
        <taxon>Pyrrhoderma</taxon>
    </lineage>
</organism>
<gene>
    <name evidence="6" type="ORF">PNOK_0245500</name>
</gene>
<dbReference type="Proteomes" id="UP000217199">
    <property type="component" value="Unassembled WGS sequence"/>
</dbReference>
<dbReference type="PANTHER" id="PTHR13900">
    <property type="entry name" value="TRANSCRIPTION INITIATION FACTOR TFIID"/>
    <property type="match status" value="1"/>
</dbReference>
<feature type="region of interest" description="Disordered" evidence="4">
    <location>
        <begin position="773"/>
        <end position="850"/>
    </location>
</feature>
<feature type="region of interest" description="Disordered" evidence="4">
    <location>
        <begin position="294"/>
        <end position="319"/>
    </location>
</feature>
<dbReference type="GO" id="GO:0016251">
    <property type="term" value="F:RNA polymerase II general transcription initiation factor activity"/>
    <property type="evidence" value="ECO:0007669"/>
    <property type="project" value="InterPro"/>
</dbReference>
<evidence type="ECO:0000256" key="3">
    <source>
        <dbReference type="SAM" id="Coils"/>
    </source>
</evidence>
<keyword evidence="3" id="KW-0175">Coiled coil</keyword>
<name>A0A286USD3_9AGAM</name>
<dbReference type="PANTHER" id="PTHR13900:SF0">
    <property type="entry name" value="TRANSCRIPTION INITIATION FACTOR TFIID SUBUNIT 1"/>
    <property type="match status" value="1"/>
</dbReference>
<dbReference type="InParanoid" id="A0A286USD3"/>
<dbReference type="GO" id="GO:0017025">
    <property type="term" value="F:TBP-class protein binding"/>
    <property type="evidence" value="ECO:0007669"/>
    <property type="project" value="InterPro"/>
</dbReference>
<feature type="domain" description="Transcription initiation factor TFIID subunit 1 histone acetyltransferase" evidence="5">
    <location>
        <begin position="318"/>
        <end position="773"/>
    </location>
</feature>
<dbReference type="GO" id="GO:0051123">
    <property type="term" value="P:RNA polymerase II preinitiation complex assembly"/>
    <property type="evidence" value="ECO:0007669"/>
    <property type="project" value="TreeGrafter"/>
</dbReference>
<dbReference type="GO" id="GO:0004402">
    <property type="term" value="F:histone acetyltransferase activity"/>
    <property type="evidence" value="ECO:0007669"/>
    <property type="project" value="InterPro"/>
</dbReference>
<evidence type="ECO:0000256" key="1">
    <source>
        <dbReference type="ARBA" id="ARBA00004123"/>
    </source>
</evidence>
<sequence length="1098" mass="124506">MSTQDENSVVNALTGFSLDHVLTSLQLPTGQNLSNQLGITGIPTLNAKQIYNDKWDDDESVIGADEGEDWEDEVNRELEAETFEDDDVPVKSEALSPVAFRSKKKKTKIVKRLVERPKTVYERFPAFEKGKVLDFTELFKGRVVPKPRIGKRPLTVETINPRKKEVPRGYLKAVAGAAKRQVENKRVEEEVAAGSVEEDLINVLQSLEKSNEHITLSLRDRSFDLVLLSNWEDQVIFEPTNMQLDRPQRPKEMATVAMNHALEEGTWTQSIIWDHKTPFRDFTHLEITKDEEASEDKAVEVRPRKRTRMDAGQPRDKFNLSNDQYYEVSKDGSRHRVRQTFGQLVVQHAYPAQKLQLPFYKTRLSKQEARSFHRPALQFPSNMELRFSKVRTAKKKKDKAGRKIGKGGDVGEGLRRTNDLSLKDTSNFILWEFSEEHPTIISNFGMGNVLVNYYRKKDEKDDYIPKAELGEPFVLEPGDDSPFMKFGYVYPGQTIQALYNNLIRAPLFRQKSYHTDFLVIRSTIKGEARYYIREIKTLFVVGQTYPVTEVPGPHSRKITTTVKNRLQVIAFKLLRKSQGERLKISRLMKYFPDQNELQMRQRLKEFMEYHRRGPHQGFWRLKDFVTIPSDADMLKMVTPEQVVLSESMQVGMRHLQDAGYGGAETTKDEDESKLSIEQQLAPWITTKNFLQATQAKAMLRLHGEGDPTGRGEAFSFIRVSMKDIFVRAGEDYDQKMAEAESRPKSAHRYNVAEQQNVYKSEIERIWKAQYKSLSRKDEPQLTAEDEARHSAHKQQQQMQLHGRTKPKLEDLDAPPTAAMLTGPSSYGTPGSPSLSRASSLDRETSLGPESSHRVLRIKRFVDGEWETEIVRDPAVIRAYVHRRQIIEEESATADMLAPTGDEEKDKRSRKRLEEEIARMKKNQERRLHRKNAKITKEGGTPLMLNRPVKPDTTRRCGHCGQMGHMKTNRKCPRWAEFNSGAPPINSTPSATSPPGMGGVGAPFGIPGGNAASSPLTLSTSSGVGNGNNLFTRPQSSFVSSPLATSPPVTAMEIDGDDGASSGLLQRQQTKVNAGVLGWEVAELIILLGDIRYVLVVEQ</sequence>
<evidence type="ECO:0000256" key="4">
    <source>
        <dbReference type="SAM" id="MobiDB-lite"/>
    </source>
</evidence>
<dbReference type="Pfam" id="PF12157">
    <property type="entry name" value="DUF3591"/>
    <property type="match status" value="1"/>
</dbReference>
<keyword evidence="2" id="KW-0539">Nucleus</keyword>
<comment type="caution">
    <text evidence="6">The sequence shown here is derived from an EMBL/GenBank/DDBJ whole genome shotgun (WGS) entry which is preliminary data.</text>
</comment>
<reference evidence="6 7" key="1">
    <citation type="journal article" date="2017" name="Mol. Ecol.">
        <title>Comparative and population genomic landscape of Phellinus noxius: A hypervariable fungus causing root rot in trees.</title>
        <authorList>
            <person name="Chung C.L."/>
            <person name="Lee T.J."/>
            <person name="Akiba M."/>
            <person name="Lee H.H."/>
            <person name="Kuo T.H."/>
            <person name="Liu D."/>
            <person name="Ke H.M."/>
            <person name="Yokoi T."/>
            <person name="Roa M.B."/>
            <person name="Lu M.J."/>
            <person name="Chang Y.Y."/>
            <person name="Ann P.J."/>
            <person name="Tsai J.N."/>
            <person name="Chen C.Y."/>
            <person name="Tzean S.S."/>
            <person name="Ota Y."/>
            <person name="Hattori T."/>
            <person name="Sahashi N."/>
            <person name="Liou R.F."/>
            <person name="Kikuchi T."/>
            <person name="Tsai I.J."/>
        </authorList>
    </citation>
    <scope>NUCLEOTIDE SEQUENCE [LARGE SCALE GENOMIC DNA]</scope>
    <source>
        <strain evidence="6 7">FFPRI411160</strain>
    </source>
</reference>
<evidence type="ECO:0000256" key="2">
    <source>
        <dbReference type="ARBA" id="ARBA00023242"/>
    </source>
</evidence>
<dbReference type="STRING" id="2282107.A0A286USD3"/>
<protein>
    <submittedName>
        <fullName evidence="6">Atypical TAF1 kinase</fullName>
    </submittedName>
</protein>
<keyword evidence="6" id="KW-0808">Transferase</keyword>
<dbReference type="InterPro" id="IPR040240">
    <property type="entry name" value="TAF1"/>
</dbReference>
<feature type="region of interest" description="Disordered" evidence="4">
    <location>
        <begin position="938"/>
        <end position="966"/>
    </location>
</feature>
<feature type="compositionally biased region" description="Low complexity" evidence="4">
    <location>
        <begin position="820"/>
        <end position="835"/>
    </location>
</feature>
<dbReference type="OrthoDB" id="5752at2759"/>
<evidence type="ECO:0000313" key="6">
    <source>
        <dbReference type="EMBL" id="PAV22498.1"/>
    </source>
</evidence>
<accession>A0A286USD3</accession>
<feature type="compositionally biased region" description="Basic and acidic residues" evidence="4">
    <location>
        <begin position="774"/>
        <end position="789"/>
    </location>
</feature>
<evidence type="ECO:0000313" key="7">
    <source>
        <dbReference type="Proteomes" id="UP000217199"/>
    </source>
</evidence>
<keyword evidence="6" id="KW-0418">Kinase</keyword>
<comment type="subcellular location">
    <subcellularLocation>
        <location evidence="1">Nucleus</location>
    </subcellularLocation>
</comment>
<proteinExistence type="predicted"/>